<evidence type="ECO:0000256" key="2">
    <source>
        <dbReference type="ARBA" id="ARBA00022475"/>
    </source>
</evidence>
<comment type="caution">
    <text evidence="11">The sequence shown here is derived from an EMBL/GenBank/DDBJ whole genome shotgun (WGS) entry which is preliminary data.</text>
</comment>
<comment type="subcellular location">
    <subcellularLocation>
        <location evidence="8">Cell membrane</location>
        <topology evidence="8">Single-pass type II membrane protein</topology>
    </subcellularLocation>
    <subcellularLocation>
        <location evidence="1">Membrane</location>
    </subcellularLocation>
    <text evidence="8">Localizes to the division septum.</text>
</comment>
<evidence type="ECO:0000256" key="5">
    <source>
        <dbReference type="ARBA" id="ARBA00022989"/>
    </source>
</evidence>
<evidence type="ECO:0000256" key="8">
    <source>
        <dbReference type="HAMAP-Rule" id="MF_00911"/>
    </source>
</evidence>
<dbReference type="EMBL" id="JACHWR010000001">
    <property type="protein sequence ID" value="MBB3040326.1"/>
    <property type="molecule type" value="Genomic_DNA"/>
</dbReference>
<feature type="region of interest" description="Disordered" evidence="9">
    <location>
        <begin position="1"/>
        <end position="26"/>
    </location>
</feature>
<dbReference type="Pfam" id="PF08478">
    <property type="entry name" value="POTRA_1"/>
    <property type="match status" value="1"/>
</dbReference>
<dbReference type="PROSITE" id="PS51779">
    <property type="entry name" value="POTRA"/>
    <property type="match status" value="1"/>
</dbReference>
<dbReference type="RefSeq" id="WP_183590371.1">
    <property type="nucleotide sequence ID" value="NZ_JACHWR010000001.1"/>
</dbReference>
<feature type="domain" description="POTRA" evidence="10">
    <location>
        <begin position="77"/>
        <end position="145"/>
    </location>
</feature>
<dbReference type="GO" id="GO:0090529">
    <property type="term" value="P:cell septum assembly"/>
    <property type="evidence" value="ECO:0007669"/>
    <property type="project" value="InterPro"/>
</dbReference>
<protein>
    <recommendedName>
        <fullName evidence="8">Cell division protein FtsQ</fullName>
    </recommendedName>
</protein>
<evidence type="ECO:0000256" key="7">
    <source>
        <dbReference type="ARBA" id="ARBA00023306"/>
    </source>
</evidence>
<dbReference type="InterPro" id="IPR013685">
    <property type="entry name" value="POTRA_FtsQ_type"/>
</dbReference>
<organism evidence="11 12">
    <name type="scientific">Nocardioides soli</name>
    <dbReference type="NCBI Taxonomy" id="1036020"/>
    <lineage>
        <taxon>Bacteria</taxon>
        <taxon>Bacillati</taxon>
        <taxon>Actinomycetota</taxon>
        <taxon>Actinomycetes</taxon>
        <taxon>Propionibacteriales</taxon>
        <taxon>Nocardioidaceae</taxon>
        <taxon>Nocardioides</taxon>
    </lineage>
</organism>
<sequence>MARRRDPDETQGFDALQAAQDDGPDPLLDPALVASRRRFARRQRARRWLAWKPALAVVLVVGLIVGGVWLVYFSSYLSVHGVEVTGVEQLDAAEVERAAAVPTGEPLATVDLDRIRTRVEALAPVRSADVTRQWPDTVLVTVVERVPVAVVTISGQLRGLDDQGVVFRDFAQAPPDLPRIETAADTGSEALREGALVIAALPGDLAAKVDHVDVRTIDAISLELRDGREVVWGSADEPDLKAKVLAQLLGAVEAQRYDVSVPGQPTSR</sequence>
<proteinExistence type="inferred from homology"/>
<keyword evidence="7 8" id="KW-0131">Cell cycle</keyword>
<keyword evidence="5 8" id="KW-1133">Transmembrane helix</keyword>
<dbReference type="Gene3D" id="3.10.20.310">
    <property type="entry name" value="membrane protein fhac"/>
    <property type="match status" value="1"/>
</dbReference>
<keyword evidence="2 8" id="KW-1003">Cell membrane</keyword>
<evidence type="ECO:0000256" key="1">
    <source>
        <dbReference type="ARBA" id="ARBA00004370"/>
    </source>
</evidence>
<keyword evidence="3 8" id="KW-0132">Cell division</keyword>
<evidence type="ECO:0000259" key="10">
    <source>
        <dbReference type="PROSITE" id="PS51779"/>
    </source>
</evidence>
<comment type="function">
    <text evidence="8">Essential cell division protein.</text>
</comment>
<name>A0A7W4VR85_9ACTN</name>
<dbReference type="InterPro" id="IPR050487">
    <property type="entry name" value="FtsQ_DivIB"/>
</dbReference>
<keyword evidence="4 8" id="KW-0812">Transmembrane</keyword>
<reference evidence="11 12" key="1">
    <citation type="submission" date="2020-08" db="EMBL/GenBank/DDBJ databases">
        <title>Sequencing the genomes of 1000 actinobacteria strains.</title>
        <authorList>
            <person name="Klenk H.-P."/>
        </authorList>
    </citation>
    <scope>NUCLEOTIDE SEQUENCE [LARGE SCALE GENOMIC DNA]</scope>
    <source>
        <strain evidence="11 12">DSM 105498</strain>
    </source>
</reference>
<comment type="similarity">
    <text evidence="8">Belongs to the FtsQ/DivIB family. FtsQ subfamily.</text>
</comment>
<dbReference type="HAMAP" id="MF_00911">
    <property type="entry name" value="FtsQ_subfam"/>
    <property type="match status" value="1"/>
</dbReference>
<keyword evidence="6 8" id="KW-0472">Membrane</keyword>
<evidence type="ECO:0000256" key="9">
    <source>
        <dbReference type="SAM" id="MobiDB-lite"/>
    </source>
</evidence>
<dbReference type="Proteomes" id="UP000589626">
    <property type="component" value="Unassembled WGS sequence"/>
</dbReference>
<dbReference type="PANTHER" id="PTHR37820">
    <property type="entry name" value="CELL DIVISION PROTEIN DIVIB"/>
    <property type="match status" value="1"/>
</dbReference>
<dbReference type="InterPro" id="IPR026579">
    <property type="entry name" value="FtsQ"/>
</dbReference>
<evidence type="ECO:0000256" key="6">
    <source>
        <dbReference type="ARBA" id="ARBA00023136"/>
    </source>
</evidence>
<evidence type="ECO:0000256" key="3">
    <source>
        <dbReference type="ARBA" id="ARBA00022618"/>
    </source>
</evidence>
<gene>
    <name evidence="8" type="primary">ftsQ</name>
    <name evidence="11" type="ORF">FHU40_000127</name>
</gene>
<dbReference type="PANTHER" id="PTHR37820:SF1">
    <property type="entry name" value="CELL DIVISION PROTEIN FTSQ"/>
    <property type="match status" value="1"/>
</dbReference>
<keyword evidence="12" id="KW-1185">Reference proteome</keyword>
<feature type="transmembrane region" description="Helical" evidence="8">
    <location>
        <begin position="48"/>
        <end position="72"/>
    </location>
</feature>
<dbReference type="GO" id="GO:0032153">
    <property type="term" value="C:cell division site"/>
    <property type="evidence" value="ECO:0007669"/>
    <property type="project" value="UniProtKB-UniRule"/>
</dbReference>
<accession>A0A7W4VR85</accession>
<dbReference type="InterPro" id="IPR034746">
    <property type="entry name" value="POTRA"/>
</dbReference>
<dbReference type="GO" id="GO:0005886">
    <property type="term" value="C:plasma membrane"/>
    <property type="evidence" value="ECO:0007669"/>
    <property type="project" value="UniProtKB-SubCell"/>
</dbReference>
<dbReference type="AlphaFoldDB" id="A0A7W4VR85"/>
<dbReference type="GO" id="GO:0043093">
    <property type="term" value="P:FtsZ-dependent cytokinesis"/>
    <property type="evidence" value="ECO:0007669"/>
    <property type="project" value="UniProtKB-UniRule"/>
</dbReference>
<evidence type="ECO:0000313" key="11">
    <source>
        <dbReference type="EMBL" id="MBB3040326.1"/>
    </source>
</evidence>
<dbReference type="InterPro" id="IPR005548">
    <property type="entry name" value="Cell_div_FtsQ/DivIB_C"/>
</dbReference>
<evidence type="ECO:0000256" key="4">
    <source>
        <dbReference type="ARBA" id="ARBA00022692"/>
    </source>
</evidence>
<dbReference type="Pfam" id="PF03799">
    <property type="entry name" value="FtsQ_DivIB_C"/>
    <property type="match status" value="1"/>
</dbReference>
<evidence type="ECO:0000313" key="12">
    <source>
        <dbReference type="Proteomes" id="UP000589626"/>
    </source>
</evidence>